<dbReference type="AlphaFoldDB" id="A0A871BK18"/>
<dbReference type="GeneID" id="59460644"/>
<sequence>MPEDIGEVLPDDEAMFHHRLWMIDEFDGVIDGEKKFHKSLVEYREEAELDDSWPFVRASWGPMDPGFSSILEAYDDLELVYKEKDGQIHIYKETEKGSKYIQGLINGLRILKKDQTEAREKELRLVAKVNKDRLGSEIEKDELIQKLKEAPLGSEI</sequence>
<proteinExistence type="predicted"/>
<dbReference type="Proteomes" id="UP000663064">
    <property type="component" value="Chromosome"/>
</dbReference>
<gene>
    <name evidence="1" type="ORF">HfgLR_14960</name>
</gene>
<organism evidence="1 2">
    <name type="scientific">Haloferax gibbonsii</name>
    <dbReference type="NCBI Taxonomy" id="35746"/>
    <lineage>
        <taxon>Archaea</taxon>
        <taxon>Methanobacteriati</taxon>
        <taxon>Methanobacteriota</taxon>
        <taxon>Stenosarchaea group</taxon>
        <taxon>Halobacteria</taxon>
        <taxon>Halobacteriales</taxon>
        <taxon>Haloferacaceae</taxon>
        <taxon>Haloferax</taxon>
    </lineage>
</organism>
<dbReference type="EMBL" id="CP063205">
    <property type="protein sequence ID" value="QOS13120.1"/>
    <property type="molecule type" value="Genomic_DNA"/>
</dbReference>
<evidence type="ECO:0000313" key="1">
    <source>
        <dbReference type="EMBL" id="QOS13120.1"/>
    </source>
</evidence>
<evidence type="ECO:0000313" key="2">
    <source>
        <dbReference type="Proteomes" id="UP000663064"/>
    </source>
</evidence>
<accession>A0A871BK18</accession>
<name>A0A871BK18_HALGI</name>
<reference evidence="1" key="1">
    <citation type="journal article" date="2021" name="Front. Microbiol.">
        <title>Cellular and Genomic Properties of Haloferax gibbonsii LR2-5, the Host of Euryarchaeal Virus HFTV1.</title>
        <authorList>
            <person name="Tittes C."/>
            <person name="Schwarzer S."/>
            <person name="Pfeiffer F."/>
            <person name="Dyall-Smith M."/>
            <person name="Rodriguez-Franco M."/>
            <person name="Oksanen H.M."/>
            <person name="Quax T.E.F."/>
        </authorList>
    </citation>
    <scope>NUCLEOTIDE SEQUENCE</scope>
    <source>
        <strain evidence="1">LR2-5</strain>
    </source>
</reference>
<dbReference type="RefSeq" id="WP_193492749.1">
    <property type="nucleotide sequence ID" value="NZ_CP063205.1"/>
</dbReference>
<protein>
    <submittedName>
        <fullName evidence="1">Uncharacterized protein</fullName>
    </submittedName>
</protein>